<keyword evidence="2" id="KW-1185">Reference proteome</keyword>
<sequence>MHQVPRYSRSQACCRGLRSRPVTLTKAAACGEIAGTTLSIPVNWSHVCFVSELKSSPRRLELGGSPCEAGGYHNWLSFEVFPPPRPQL</sequence>
<dbReference type="AlphaFoldDB" id="A0AAV4GDP5"/>
<dbReference type="Proteomes" id="UP000762676">
    <property type="component" value="Unassembled WGS sequence"/>
</dbReference>
<gene>
    <name evidence="1" type="ORF">ElyMa_000634300</name>
</gene>
<name>A0AAV4GDP5_9GAST</name>
<dbReference type="EMBL" id="BMAT01001291">
    <property type="protein sequence ID" value="GFR82761.1"/>
    <property type="molecule type" value="Genomic_DNA"/>
</dbReference>
<comment type="caution">
    <text evidence="1">The sequence shown here is derived from an EMBL/GenBank/DDBJ whole genome shotgun (WGS) entry which is preliminary data.</text>
</comment>
<accession>A0AAV4GDP5</accession>
<protein>
    <submittedName>
        <fullName evidence="1">Uncharacterized protein</fullName>
    </submittedName>
</protein>
<proteinExistence type="predicted"/>
<evidence type="ECO:0000313" key="1">
    <source>
        <dbReference type="EMBL" id="GFR82761.1"/>
    </source>
</evidence>
<evidence type="ECO:0000313" key="2">
    <source>
        <dbReference type="Proteomes" id="UP000762676"/>
    </source>
</evidence>
<reference evidence="1 2" key="1">
    <citation type="journal article" date="2021" name="Elife">
        <title>Chloroplast acquisition without the gene transfer in kleptoplastic sea slugs, Plakobranchus ocellatus.</title>
        <authorList>
            <person name="Maeda T."/>
            <person name="Takahashi S."/>
            <person name="Yoshida T."/>
            <person name="Shimamura S."/>
            <person name="Takaki Y."/>
            <person name="Nagai Y."/>
            <person name="Toyoda A."/>
            <person name="Suzuki Y."/>
            <person name="Arimoto A."/>
            <person name="Ishii H."/>
            <person name="Satoh N."/>
            <person name="Nishiyama T."/>
            <person name="Hasebe M."/>
            <person name="Maruyama T."/>
            <person name="Minagawa J."/>
            <person name="Obokata J."/>
            <person name="Shigenobu S."/>
        </authorList>
    </citation>
    <scope>NUCLEOTIDE SEQUENCE [LARGE SCALE GENOMIC DNA]</scope>
</reference>
<organism evidence="1 2">
    <name type="scientific">Elysia marginata</name>
    <dbReference type="NCBI Taxonomy" id="1093978"/>
    <lineage>
        <taxon>Eukaryota</taxon>
        <taxon>Metazoa</taxon>
        <taxon>Spiralia</taxon>
        <taxon>Lophotrochozoa</taxon>
        <taxon>Mollusca</taxon>
        <taxon>Gastropoda</taxon>
        <taxon>Heterobranchia</taxon>
        <taxon>Euthyneura</taxon>
        <taxon>Panpulmonata</taxon>
        <taxon>Sacoglossa</taxon>
        <taxon>Placobranchoidea</taxon>
        <taxon>Plakobranchidae</taxon>
        <taxon>Elysia</taxon>
    </lineage>
</organism>